<dbReference type="PROSITE" id="PS00444">
    <property type="entry name" value="POLYPRENYL_SYNTHASE_2"/>
    <property type="match status" value="1"/>
</dbReference>
<keyword evidence="5" id="KW-0460">Magnesium</keyword>
<dbReference type="GO" id="GO:0004659">
    <property type="term" value="F:prenyltransferase activity"/>
    <property type="evidence" value="ECO:0007669"/>
    <property type="project" value="InterPro"/>
</dbReference>
<sequence>MCEEQSLNDYITEQCALIDAALDRLLPAEDERPETIHKAMRYSMFAGGKRMRPVLCLAAAEACGGLAVDALVPACAVEMMHTYSLIHDDLPAMDNDDLRRGKPTSHKAFGEGVAILAGDALLTEAFAVIAQADDTERYTVRDYVKELAATGGSTMLIGGQVLDLEGEHKQLSEPEVRAVYEGKTAALLTTALRFGAMSANATEAQLEAITDFGYNLGLAFQVIDDILDLTASTEKLGKTAGKDVNAQKSTCPALIGMDGARSEAKCRTQAALDALMIFPEERRTRLVELANYLLNREY</sequence>
<comment type="cofactor">
    <cofactor evidence="1">
        <name>Mg(2+)</name>
        <dbReference type="ChEBI" id="CHEBI:18420"/>
    </cofactor>
</comment>
<dbReference type="SFLD" id="SFLDS00005">
    <property type="entry name" value="Isoprenoid_Synthase_Type_I"/>
    <property type="match status" value="1"/>
</dbReference>
<dbReference type="CDD" id="cd00685">
    <property type="entry name" value="Trans_IPPS_HT"/>
    <property type="match status" value="1"/>
</dbReference>
<evidence type="ECO:0000256" key="3">
    <source>
        <dbReference type="ARBA" id="ARBA00022679"/>
    </source>
</evidence>
<dbReference type="NCBIfam" id="NF045485">
    <property type="entry name" value="FPPsyn"/>
    <property type="match status" value="1"/>
</dbReference>
<dbReference type="InterPro" id="IPR000092">
    <property type="entry name" value="Polyprenyl_synt"/>
</dbReference>
<dbReference type="AlphaFoldDB" id="A0A2N8HBF0"/>
<dbReference type="RefSeq" id="WP_102715503.1">
    <property type="nucleotide sequence ID" value="NZ_CABMLK010000002.1"/>
</dbReference>
<accession>A0A2N8HBF0</accession>
<evidence type="ECO:0000256" key="6">
    <source>
        <dbReference type="ARBA" id="ARBA00023229"/>
    </source>
</evidence>
<dbReference type="PANTHER" id="PTHR43281">
    <property type="entry name" value="FARNESYL DIPHOSPHATE SYNTHASE"/>
    <property type="match status" value="1"/>
</dbReference>
<dbReference type="PANTHER" id="PTHR43281:SF1">
    <property type="entry name" value="FARNESYL DIPHOSPHATE SYNTHASE"/>
    <property type="match status" value="1"/>
</dbReference>
<evidence type="ECO:0000256" key="5">
    <source>
        <dbReference type="ARBA" id="ARBA00022842"/>
    </source>
</evidence>
<name>A0A2N8HBF0_9BACT</name>
<keyword evidence="3 7" id="KW-0808">Transferase</keyword>
<protein>
    <submittedName>
        <fullName evidence="8">Farnesyl-diphosphate synthase</fullName>
    </submittedName>
</protein>
<reference evidence="8 9" key="1">
    <citation type="journal article" date="2017" name="BMC Genomics">
        <title>Genome sequencing of 39 Akkermansia muciniphila isolates reveals its population structure, genomic and functional diverisity, and global distribution in mammalian gut microbiotas.</title>
        <authorList>
            <person name="Guo X."/>
            <person name="Li S."/>
            <person name="Zhang J."/>
            <person name="Wu F."/>
            <person name="Li X."/>
            <person name="Wu D."/>
            <person name="Zhang M."/>
            <person name="Ou Z."/>
            <person name="Jie Z."/>
            <person name="Yan Q."/>
            <person name="Li P."/>
            <person name="Yi J."/>
            <person name="Peng Y."/>
        </authorList>
    </citation>
    <scope>NUCLEOTIDE SEQUENCE [LARGE SCALE GENOMIC DNA]</scope>
    <source>
        <strain evidence="8 9">GP24</strain>
    </source>
</reference>
<evidence type="ECO:0000256" key="2">
    <source>
        <dbReference type="ARBA" id="ARBA00006706"/>
    </source>
</evidence>
<dbReference type="GO" id="GO:0046872">
    <property type="term" value="F:metal ion binding"/>
    <property type="evidence" value="ECO:0007669"/>
    <property type="project" value="UniProtKB-KW"/>
</dbReference>
<dbReference type="InterPro" id="IPR053378">
    <property type="entry name" value="Prenyl_diphosphate_synthase"/>
</dbReference>
<evidence type="ECO:0000256" key="1">
    <source>
        <dbReference type="ARBA" id="ARBA00001946"/>
    </source>
</evidence>
<dbReference type="FunFam" id="1.10.600.10:FF:000001">
    <property type="entry name" value="Geranylgeranyl diphosphate synthase"/>
    <property type="match status" value="1"/>
</dbReference>
<dbReference type="GO" id="GO:0005737">
    <property type="term" value="C:cytoplasm"/>
    <property type="evidence" value="ECO:0007669"/>
    <property type="project" value="UniProtKB-ARBA"/>
</dbReference>
<evidence type="ECO:0000313" key="9">
    <source>
        <dbReference type="Proteomes" id="UP000236000"/>
    </source>
</evidence>
<dbReference type="SUPFAM" id="SSF48576">
    <property type="entry name" value="Terpenoid synthases"/>
    <property type="match status" value="1"/>
</dbReference>
<dbReference type="PROSITE" id="PS00723">
    <property type="entry name" value="POLYPRENYL_SYNTHASE_1"/>
    <property type="match status" value="1"/>
</dbReference>
<dbReference type="Gene3D" id="1.10.600.10">
    <property type="entry name" value="Farnesyl Diphosphate Synthase"/>
    <property type="match status" value="1"/>
</dbReference>
<dbReference type="InterPro" id="IPR033749">
    <property type="entry name" value="Polyprenyl_synt_CS"/>
</dbReference>
<dbReference type="InterPro" id="IPR008949">
    <property type="entry name" value="Isoprenoid_synthase_dom_sf"/>
</dbReference>
<dbReference type="Pfam" id="PF00348">
    <property type="entry name" value="polyprenyl_synt"/>
    <property type="match status" value="1"/>
</dbReference>
<keyword evidence="4" id="KW-0479">Metal-binding</keyword>
<dbReference type="OrthoDB" id="9805316at2"/>
<evidence type="ECO:0000256" key="7">
    <source>
        <dbReference type="RuleBase" id="RU004466"/>
    </source>
</evidence>
<evidence type="ECO:0000313" key="8">
    <source>
        <dbReference type="EMBL" id="PNC17191.1"/>
    </source>
</evidence>
<dbReference type="Proteomes" id="UP000236000">
    <property type="component" value="Unassembled WGS sequence"/>
</dbReference>
<evidence type="ECO:0000256" key="4">
    <source>
        <dbReference type="ARBA" id="ARBA00022723"/>
    </source>
</evidence>
<keyword evidence="6" id="KW-0414">Isoprene biosynthesis</keyword>
<dbReference type="SFLD" id="SFLDG01017">
    <property type="entry name" value="Polyprenyl_Transferase_Like"/>
    <property type="match status" value="1"/>
</dbReference>
<proteinExistence type="inferred from homology"/>
<organism evidence="8 9">
    <name type="scientific">Akkermansia muciniphila</name>
    <dbReference type="NCBI Taxonomy" id="239935"/>
    <lineage>
        <taxon>Bacteria</taxon>
        <taxon>Pseudomonadati</taxon>
        <taxon>Verrucomicrobiota</taxon>
        <taxon>Verrucomicrobiia</taxon>
        <taxon>Verrucomicrobiales</taxon>
        <taxon>Akkermansiaceae</taxon>
        <taxon>Akkermansia</taxon>
    </lineage>
</organism>
<gene>
    <name evidence="8" type="ORF">CXU22_11255</name>
</gene>
<comment type="caution">
    <text evidence="8">The sequence shown here is derived from an EMBL/GenBank/DDBJ whole genome shotgun (WGS) entry which is preliminary data.</text>
</comment>
<comment type="similarity">
    <text evidence="2 7">Belongs to the FPP/GGPP synthase family.</text>
</comment>
<dbReference type="GO" id="GO:0016114">
    <property type="term" value="P:terpenoid biosynthetic process"/>
    <property type="evidence" value="ECO:0007669"/>
    <property type="project" value="UniProtKB-ARBA"/>
</dbReference>
<dbReference type="EMBL" id="PJKA01000013">
    <property type="protein sequence ID" value="PNC17191.1"/>
    <property type="molecule type" value="Genomic_DNA"/>
</dbReference>